<sequence length="460" mass="51863">MSTTTKLFVDGGTYRFNGLLSDLKHFVDETLGLKGNWSSPGGDAKLFNAADSGYAIKWCGHSKKLVIQTDNEHYLKRKFASLANPVGSDVAAGPSNGVSVPKVCTCPYTCVNSNIVAELEGVKLDMTILESRLFASISQQESKSDDINSLRAKQKDMEAIINKKDEVICKLNEEIQYIKTKLLSLERGGALNDLANKGSGLINVSNEIPNNPKNKEPSQDNNAFNTMDDSFGFTNELPTIMNKNQLSSTIISEIPSSNGEDQHDNLINATVIVDQLTSPILAYTKDAPPSKQQGIINAHRNRIPISRLQTQPSNEQIPKSTIPCPFLSRRGWCIKKQNCDFKHPQHLHPKKPWDNMPKYRIRCPFLQRRGFCLKGDQCDFSHSDTSNIPSTQRPNMNYPSPFLSYQQRKMPNYNWQVPPNYPMIPWSTYPWPKPLMDIPIYSPRIAHQPTYPLHLRRPVY</sequence>
<protein>
    <submittedName>
        <fullName evidence="1">Uncharacterized protein LOC109766829</fullName>
    </submittedName>
</protein>
<evidence type="ECO:0000313" key="1">
    <source>
        <dbReference type="EMBL" id="CAB4040737.1"/>
    </source>
</evidence>
<dbReference type="PROSITE" id="PS50103">
    <property type="entry name" value="ZF_C3H1"/>
    <property type="match status" value="2"/>
</dbReference>
<keyword evidence="2" id="KW-1185">Reference proteome</keyword>
<proteinExistence type="predicted"/>
<name>A0A6S7K7U9_PARCT</name>
<accession>A0A6S7K7U9</accession>
<dbReference type="SMART" id="SM00356">
    <property type="entry name" value="ZnF_C3H1"/>
    <property type="match status" value="2"/>
</dbReference>
<gene>
    <name evidence="1" type="ORF">PACLA_8A056113</name>
</gene>
<dbReference type="GO" id="GO:0046872">
    <property type="term" value="F:metal ion binding"/>
    <property type="evidence" value="ECO:0007669"/>
    <property type="project" value="InterPro"/>
</dbReference>
<reference evidence="1" key="1">
    <citation type="submission" date="2020-04" db="EMBL/GenBank/DDBJ databases">
        <authorList>
            <person name="Alioto T."/>
            <person name="Alioto T."/>
            <person name="Gomez Garrido J."/>
        </authorList>
    </citation>
    <scope>NUCLEOTIDE SEQUENCE</scope>
    <source>
        <strain evidence="1">A484AB</strain>
    </source>
</reference>
<dbReference type="EMBL" id="CACRXK020027185">
    <property type="protein sequence ID" value="CAB4040737.1"/>
    <property type="molecule type" value="Genomic_DNA"/>
</dbReference>
<evidence type="ECO:0000313" key="2">
    <source>
        <dbReference type="Proteomes" id="UP001152795"/>
    </source>
</evidence>
<dbReference type="Proteomes" id="UP001152795">
    <property type="component" value="Unassembled WGS sequence"/>
</dbReference>
<comment type="caution">
    <text evidence="1">The sequence shown here is derived from an EMBL/GenBank/DDBJ whole genome shotgun (WGS) entry which is preliminary data.</text>
</comment>
<dbReference type="AlphaFoldDB" id="A0A6S7K7U9"/>
<dbReference type="Gene3D" id="4.10.1000.10">
    <property type="entry name" value="Zinc finger, CCCH-type"/>
    <property type="match status" value="1"/>
</dbReference>
<organism evidence="1 2">
    <name type="scientific">Paramuricea clavata</name>
    <name type="common">Red gorgonian</name>
    <name type="synonym">Violescent sea-whip</name>
    <dbReference type="NCBI Taxonomy" id="317549"/>
    <lineage>
        <taxon>Eukaryota</taxon>
        <taxon>Metazoa</taxon>
        <taxon>Cnidaria</taxon>
        <taxon>Anthozoa</taxon>
        <taxon>Octocorallia</taxon>
        <taxon>Malacalcyonacea</taxon>
        <taxon>Plexauridae</taxon>
        <taxon>Paramuricea</taxon>
    </lineage>
</organism>
<dbReference type="OrthoDB" id="411372at2759"/>
<dbReference type="InterPro" id="IPR000571">
    <property type="entry name" value="Znf_CCCH"/>
</dbReference>